<proteinExistence type="predicted"/>
<dbReference type="Proteomes" id="UP000315540">
    <property type="component" value="Unassembled WGS sequence"/>
</dbReference>
<sequence>MEKSKVYQIIKGIILISPFILLVVAIYQNKNNIYWTPPVFEIIALGLLIFSNLYLLIEWMIMRSKKEIKKVNTNFFLIALCTLAFLAIVYFYDLWR</sequence>
<evidence type="ECO:0000313" key="3">
    <source>
        <dbReference type="Proteomes" id="UP000315540"/>
    </source>
</evidence>
<feature type="transmembrane region" description="Helical" evidence="1">
    <location>
        <begin position="9"/>
        <end position="27"/>
    </location>
</feature>
<keyword evidence="1" id="KW-0812">Transmembrane</keyword>
<dbReference type="RefSeq" id="WP_140593880.1">
    <property type="nucleotide sequence ID" value="NZ_VFWZ01000003.1"/>
</dbReference>
<reference evidence="2 3" key="1">
    <citation type="submission" date="2019-06" db="EMBL/GenBank/DDBJ databases">
        <authorList>
            <person name="Meng X."/>
        </authorList>
    </citation>
    <scope>NUCLEOTIDE SEQUENCE [LARGE SCALE GENOMIC DNA]</scope>
    <source>
        <strain evidence="2 3">M625</strain>
    </source>
</reference>
<evidence type="ECO:0000313" key="2">
    <source>
        <dbReference type="EMBL" id="TPN86311.1"/>
    </source>
</evidence>
<accession>A0A504JII5</accession>
<feature type="transmembrane region" description="Helical" evidence="1">
    <location>
        <begin position="73"/>
        <end position="92"/>
    </location>
</feature>
<comment type="caution">
    <text evidence="2">The sequence shown here is derived from an EMBL/GenBank/DDBJ whole genome shotgun (WGS) entry which is preliminary data.</text>
</comment>
<keyword evidence="3" id="KW-1185">Reference proteome</keyword>
<organism evidence="2 3">
    <name type="scientific">Aquimarina algicola</name>
    <dbReference type="NCBI Taxonomy" id="2589995"/>
    <lineage>
        <taxon>Bacteria</taxon>
        <taxon>Pseudomonadati</taxon>
        <taxon>Bacteroidota</taxon>
        <taxon>Flavobacteriia</taxon>
        <taxon>Flavobacteriales</taxon>
        <taxon>Flavobacteriaceae</taxon>
        <taxon>Aquimarina</taxon>
    </lineage>
</organism>
<gene>
    <name evidence="2" type="ORF">FHK87_13675</name>
</gene>
<evidence type="ECO:0000256" key="1">
    <source>
        <dbReference type="SAM" id="Phobius"/>
    </source>
</evidence>
<protein>
    <submittedName>
        <fullName evidence="2">Uncharacterized protein</fullName>
    </submittedName>
</protein>
<dbReference type="EMBL" id="VFWZ01000003">
    <property type="protein sequence ID" value="TPN86311.1"/>
    <property type="molecule type" value="Genomic_DNA"/>
</dbReference>
<name>A0A504JII5_9FLAO</name>
<dbReference type="AlphaFoldDB" id="A0A504JII5"/>
<feature type="transmembrane region" description="Helical" evidence="1">
    <location>
        <begin position="39"/>
        <end position="61"/>
    </location>
</feature>
<keyword evidence="1" id="KW-1133">Transmembrane helix</keyword>
<keyword evidence="1" id="KW-0472">Membrane</keyword>